<dbReference type="PANTHER" id="PTHR30136:SF24">
    <property type="entry name" value="HTH-TYPE TRANSCRIPTIONAL REPRESSOR ALLR"/>
    <property type="match status" value="1"/>
</dbReference>
<keyword evidence="1" id="KW-0805">Transcription regulation</keyword>
<dbReference type="InterPro" id="IPR005471">
    <property type="entry name" value="Tscrpt_reg_IclR_N"/>
</dbReference>
<evidence type="ECO:0000313" key="6">
    <source>
        <dbReference type="EMBL" id="QGU96004.1"/>
    </source>
</evidence>
<dbReference type="PROSITE" id="PS51078">
    <property type="entry name" value="ICLR_ED"/>
    <property type="match status" value="1"/>
</dbReference>
<feature type="domain" description="HTH iclR-type" evidence="4">
    <location>
        <begin position="6"/>
        <end position="68"/>
    </location>
</feature>
<dbReference type="Gene3D" id="1.10.10.10">
    <property type="entry name" value="Winged helix-like DNA-binding domain superfamily/Winged helix DNA-binding domain"/>
    <property type="match status" value="1"/>
</dbReference>
<reference evidence="6 7" key="1">
    <citation type="submission" date="2019-12" db="EMBL/GenBank/DDBJ databases">
        <title>Genome sequenceing of Clostridium bovifaecis.</title>
        <authorList>
            <person name="Yao Y."/>
        </authorList>
    </citation>
    <scope>NUCLEOTIDE SEQUENCE [LARGE SCALE GENOMIC DNA]</scope>
    <source>
        <strain evidence="6 7">BXX</strain>
    </source>
</reference>
<dbReference type="PROSITE" id="PS51077">
    <property type="entry name" value="HTH_ICLR"/>
    <property type="match status" value="1"/>
</dbReference>
<dbReference type="AlphaFoldDB" id="A0A6I6F493"/>
<dbReference type="InterPro" id="IPR050707">
    <property type="entry name" value="HTH_MetabolicPath_Reg"/>
</dbReference>
<dbReference type="SMART" id="SM00346">
    <property type="entry name" value="HTH_ICLR"/>
    <property type="match status" value="1"/>
</dbReference>
<dbReference type="Pfam" id="PF09339">
    <property type="entry name" value="HTH_IclR"/>
    <property type="match status" value="1"/>
</dbReference>
<dbReference type="SUPFAM" id="SSF55781">
    <property type="entry name" value="GAF domain-like"/>
    <property type="match status" value="1"/>
</dbReference>
<proteinExistence type="predicted"/>
<evidence type="ECO:0000259" key="5">
    <source>
        <dbReference type="PROSITE" id="PS51078"/>
    </source>
</evidence>
<dbReference type="InterPro" id="IPR036388">
    <property type="entry name" value="WH-like_DNA-bd_sf"/>
</dbReference>
<dbReference type="GO" id="GO:0045892">
    <property type="term" value="P:negative regulation of DNA-templated transcription"/>
    <property type="evidence" value="ECO:0007669"/>
    <property type="project" value="TreeGrafter"/>
</dbReference>
<keyword evidence="2" id="KW-0238">DNA-binding</keyword>
<dbReference type="Gene3D" id="3.30.450.40">
    <property type="match status" value="1"/>
</dbReference>
<evidence type="ECO:0000256" key="3">
    <source>
        <dbReference type="ARBA" id="ARBA00023163"/>
    </source>
</evidence>
<evidence type="ECO:0000259" key="4">
    <source>
        <dbReference type="PROSITE" id="PS51077"/>
    </source>
</evidence>
<feature type="domain" description="IclR-ED" evidence="5">
    <location>
        <begin position="69"/>
        <end position="250"/>
    </location>
</feature>
<dbReference type="InterPro" id="IPR036390">
    <property type="entry name" value="WH_DNA-bd_sf"/>
</dbReference>
<evidence type="ECO:0000256" key="2">
    <source>
        <dbReference type="ARBA" id="ARBA00023125"/>
    </source>
</evidence>
<keyword evidence="3" id="KW-0804">Transcription</keyword>
<dbReference type="InterPro" id="IPR014757">
    <property type="entry name" value="Tscrpt_reg_IclR_C"/>
</dbReference>
<evidence type="ECO:0000256" key="1">
    <source>
        <dbReference type="ARBA" id="ARBA00023015"/>
    </source>
</evidence>
<dbReference type="Pfam" id="PF01614">
    <property type="entry name" value="IclR_C"/>
    <property type="match status" value="1"/>
</dbReference>
<gene>
    <name evidence="6" type="ORF">GOM49_13700</name>
</gene>
<dbReference type="Proteomes" id="UP000422764">
    <property type="component" value="Chromosome"/>
</dbReference>
<accession>A0A6I6F493</accession>
<dbReference type="GO" id="GO:0003700">
    <property type="term" value="F:DNA-binding transcription factor activity"/>
    <property type="evidence" value="ECO:0007669"/>
    <property type="project" value="TreeGrafter"/>
</dbReference>
<dbReference type="GO" id="GO:0003677">
    <property type="term" value="F:DNA binding"/>
    <property type="evidence" value="ECO:0007669"/>
    <property type="project" value="UniProtKB-KW"/>
</dbReference>
<dbReference type="EMBL" id="CP046522">
    <property type="protein sequence ID" value="QGU96004.1"/>
    <property type="molecule type" value="Genomic_DNA"/>
</dbReference>
<protein>
    <submittedName>
        <fullName evidence="6">Helix-turn-helix domain-containing protein</fullName>
    </submittedName>
</protein>
<keyword evidence="7" id="KW-1185">Reference proteome</keyword>
<evidence type="ECO:0000313" key="7">
    <source>
        <dbReference type="Proteomes" id="UP000422764"/>
    </source>
</evidence>
<name>A0A6I6F493_9CLOT</name>
<sequence length="262" mass="29227">MTKNEHRPTSRVLDILELLAFSSGGYTLTEIASAIDAPKSSIFPVIHTLLQRKFITIDKQTSKYTIGINTFAVGSSYLENLNVLNFITEEMQLIVDNCLETCQLGVLDKDKVLYIAKVDSPEPIRLISSVGKQLPAYCTALGKALLCDYSKEALKELYPNGLIRHTSSTITDFDALYQQLSAVRETNIAMEFGEITEHIECVAVPIRKDNKVVLSISVSIPSFRATQEKVELIKKLLIPSKNKIENLLSKHDIDMSSFTLID</sequence>
<dbReference type="PANTHER" id="PTHR30136">
    <property type="entry name" value="HELIX-TURN-HELIX TRANSCRIPTIONAL REGULATOR, ICLR FAMILY"/>
    <property type="match status" value="1"/>
</dbReference>
<dbReference type="SUPFAM" id="SSF46785">
    <property type="entry name" value="Winged helix' DNA-binding domain"/>
    <property type="match status" value="1"/>
</dbReference>
<dbReference type="InterPro" id="IPR029016">
    <property type="entry name" value="GAF-like_dom_sf"/>
</dbReference>
<organism evidence="6 7">
    <name type="scientific">Clostridium bovifaecis</name>
    <dbReference type="NCBI Taxonomy" id="2184719"/>
    <lineage>
        <taxon>Bacteria</taxon>
        <taxon>Bacillati</taxon>
        <taxon>Bacillota</taxon>
        <taxon>Clostridia</taxon>
        <taxon>Eubacteriales</taxon>
        <taxon>Clostridiaceae</taxon>
        <taxon>Clostridium</taxon>
    </lineage>
</organism>